<dbReference type="AlphaFoldDB" id="A0A377UVF0"/>
<proteinExistence type="predicted"/>
<sequence length="160" mass="18155">MLVKLQRPPPDIRIFRPGFLPLSSSRTRQPSWPACAAQNIPAAPAPTTMASNLSHTAFLVPQLSGFVNISLWSHQREKSRIRYIIERYRITPNRVKPKQEENQKKSIFHFARAAKVTDNAPRSCPQNGVTSYATFICRSGFTYRTIIIACFSFCTVLRSD</sequence>
<evidence type="ECO:0000313" key="1">
    <source>
        <dbReference type="EMBL" id="STS99989.1"/>
    </source>
</evidence>
<dbReference type="EMBL" id="UGKT01000001">
    <property type="protein sequence ID" value="STS99989.1"/>
    <property type="molecule type" value="Genomic_DNA"/>
</dbReference>
<gene>
    <name evidence="1" type="ORF">NCTC13443_00232</name>
</gene>
<organism evidence="1 2">
    <name type="scientific">Klebsiella pneumoniae</name>
    <dbReference type="NCBI Taxonomy" id="573"/>
    <lineage>
        <taxon>Bacteria</taxon>
        <taxon>Pseudomonadati</taxon>
        <taxon>Pseudomonadota</taxon>
        <taxon>Gammaproteobacteria</taxon>
        <taxon>Enterobacterales</taxon>
        <taxon>Enterobacteriaceae</taxon>
        <taxon>Klebsiella/Raoultella group</taxon>
        <taxon>Klebsiella</taxon>
        <taxon>Klebsiella pneumoniae complex</taxon>
    </lineage>
</organism>
<protein>
    <submittedName>
        <fullName evidence="1">Uncharacterized protein</fullName>
    </submittedName>
</protein>
<dbReference type="Proteomes" id="UP000255518">
    <property type="component" value="Unassembled WGS sequence"/>
</dbReference>
<evidence type="ECO:0000313" key="2">
    <source>
        <dbReference type="Proteomes" id="UP000255518"/>
    </source>
</evidence>
<reference evidence="1 2" key="1">
    <citation type="submission" date="2018-06" db="EMBL/GenBank/DDBJ databases">
        <authorList>
            <consortium name="Pathogen Informatics"/>
            <person name="Doyle S."/>
        </authorList>
    </citation>
    <scope>NUCLEOTIDE SEQUENCE [LARGE SCALE GENOMIC DNA]</scope>
    <source>
        <strain evidence="1 2">NCTC13443</strain>
    </source>
</reference>
<accession>A0A377UVF0</accession>
<name>A0A377UVF0_KLEPN</name>